<evidence type="ECO:0000313" key="1">
    <source>
        <dbReference type="EMBL" id="GES08633.1"/>
    </source>
</evidence>
<dbReference type="Proteomes" id="UP000331127">
    <property type="component" value="Unassembled WGS sequence"/>
</dbReference>
<dbReference type="Gene3D" id="3.40.50.1820">
    <property type="entry name" value="alpha/beta hydrolase"/>
    <property type="match status" value="1"/>
</dbReference>
<dbReference type="SUPFAM" id="SSF53474">
    <property type="entry name" value="alpha/beta-Hydrolases"/>
    <property type="match status" value="1"/>
</dbReference>
<dbReference type="InterPro" id="IPR029058">
    <property type="entry name" value="AB_hydrolase_fold"/>
</dbReference>
<evidence type="ECO:0000313" key="2">
    <source>
        <dbReference type="Proteomes" id="UP000331127"/>
    </source>
</evidence>
<comment type="caution">
    <text evidence="1">The sequence shown here is derived from an EMBL/GenBank/DDBJ whole genome shotgun (WGS) entry which is preliminary data.</text>
</comment>
<gene>
    <name evidence="1" type="ORF">Amac_022290</name>
</gene>
<reference evidence="1 2" key="1">
    <citation type="submission" date="2019-10" db="EMBL/GenBank/DDBJ databases">
        <title>Whole genome shotgun sequence of Acrocarpospora macrocephala NBRC 16266.</title>
        <authorList>
            <person name="Ichikawa N."/>
            <person name="Kimura A."/>
            <person name="Kitahashi Y."/>
            <person name="Komaki H."/>
            <person name="Oguchi A."/>
        </authorList>
    </citation>
    <scope>NUCLEOTIDE SEQUENCE [LARGE SCALE GENOMIC DNA]</scope>
    <source>
        <strain evidence="1 2">NBRC 16266</strain>
    </source>
</reference>
<organism evidence="1 2">
    <name type="scientific">Acrocarpospora macrocephala</name>
    <dbReference type="NCBI Taxonomy" id="150177"/>
    <lineage>
        <taxon>Bacteria</taxon>
        <taxon>Bacillati</taxon>
        <taxon>Actinomycetota</taxon>
        <taxon>Actinomycetes</taxon>
        <taxon>Streptosporangiales</taxon>
        <taxon>Streptosporangiaceae</taxon>
        <taxon>Acrocarpospora</taxon>
    </lineage>
</organism>
<dbReference type="AlphaFoldDB" id="A0A5M3WPK7"/>
<name>A0A5M3WPK7_9ACTN</name>
<proteinExistence type="predicted"/>
<accession>A0A5M3WPK7</accession>
<protein>
    <submittedName>
        <fullName evidence="1">Uncharacterized protein</fullName>
    </submittedName>
</protein>
<sequence length="377" mass="41244">MPVAWPGQAAGMGDNLLVYVPGLDGDPSPAARLAADLGESWRAEVSPVRVRPWSNRSAAALARELSAWIAGVWAEMGGLGRIILVGHSVGGLLLRHAYLIAQGDDDSREMKAWAQRVSRMVLLAAPNRGVEARRLSFTGRTMAELRRGAPYLTDLRLRWLDHFDRAGDRIQVVQLLGTLDTVVTRDDSLDVEQFGNARHVTVPGAEHHTLPRSHRLLWAAVAGPVRPTTPLLTVEPRTVVFLSRSRDRTWQALRQALAGRADVRTVPARAFLDEYGQVYARHRHGAIHFAGHGDGARVLGQAVAAVPAIMFGNVYLAGSRLPPGFPWSRAIEREQIGRVRDDGNLAVDQVPEVASYLLEVQADAADRLRLDGRAART</sequence>
<dbReference type="EMBL" id="BLAE01000011">
    <property type="protein sequence ID" value="GES08633.1"/>
    <property type="molecule type" value="Genomic_DNA"/>
</dbReference>
<keyword evidence="2" id="KW-1185">Reference proteome</keyword>